<dbReference type="Pfam" id="PF08447">
    <property type="entry name" value="PAS_3"/>
    <property type="match status" value="3"/>
</dbReference>
<evidence type="ECO:0000256" key="6">
    <source>
        <dbReference type="PROSITE-ProRule" id="PRU00169"/>
    </source>
</evidence>
<dbReference type="Gene3D" id="1.10.287.130">
    <property type="match status" value="1"/>
</dbReference>
<dbReference type="InterPro" id="IPR000700">
    <property type="entry name" value="PAS-assoc_C"/>
</dbReference>
<dbReference type="SUPFAM" id="SSF55874">
    <property type="entry name" value="ATPase domain of HSP90 chaperone/DNA topoisomerase II/histidine kinase"/>
    <property type="match status" value="1"/>
</dbReference>
<feature type="domain" description="PAS" evidence="10">
    <location>
        <begin position="693"/>
        <end position="754"/>
    </location>
</feature>
<keyword evidence="4" id="KW-0808">Transferase</keyword>
<comment type="catalytic activity">
    <reaction evidence="1">
        <text>ATP + protein L-histidine = ADP + protein N-phospho-L-histidine.</text>
        <dbReference type="EC" id="2.7.13.3"/>
    </reaction>
</comment>
<dbReference type="SUPFAM" id="SSF55785">
    <property type="entry name" value="PYP-like sensor domain (PAS domain)"/>
    <property type="match status" value="4"/>
</dbReference>
<feature type="domain" description="PAS" evidence="10">
    <location>
        <begin position="397"/>
        <end position="452"/>
    </location>
</feature>
<dbReference type="SMART" id="SM00065">
    <property type="entry name" value="GAF"/>
    <property type="match status" value="1"/>
</dbReference>
<dbReference type="SMART" id="SM00448">
    <property type="entry name" value="REC"/>
    <property type="match status" value="1"/>
</dbReference>
<organism evidence="12 13">
    <name type="scientific">Brevundimonas subvibrioides (strain ATCC 15264 / DSM 4735 / LMG 14903 / NBRC 16000 / CB 81)</name>
    <name type="common">Caulobacter subvibrioides</name>
    <dbReference type="NCBI Taxonomy" id="633149"/>
    <lineage>
        <taxon>Bacteria</taxon>
        <taxon>Pseudomonadati</taxon>
        <taxon>Pseudomonadota</taxon>
        <taxon>Alphaproteobacteria</taxon>
        <taxon>Caulobacterales</taxon>
        <taxon>Caulobacteraceae</taxon>
        <taxon>Brevundimonas</taxon>
    </lineage>
</organism>
<name>D9QN84_BRESC</name>
<feature type="domain" description="PAC" evidence="11">
    <location>
        <begin position="470"/>
        <end position="522"/>
    </location>
</feature>
<dbReference type="InterPro" id="IPR003594">
    <property type="entry name" value="HATPase_dom"/>
</dbReference>
<dbReference type="InterPro" id="IPR011006">
    <property type="entry name" value="CheY-like_superfamily"/>
</dbReference>
<dbReference type="Proteomes" id="UP000002696">
    <property type="component" value="Chromosome"/>
</dbReference>
<accession>D9QN84</accession>
<dbReference type="PROSITE" id="PS50112">
    <property type="entry name" value="PAS"/>
    <property type="match status" value="4"/>
</dbReference>
<dbReference type="HOGENOM" id="CLU_000445_114_51_5"/>
<proteinExistence type="predicted"/>
<keyword evidence="3 6" id="KW-0597">Phosphoprotein</keyword>
<dbReference type="InterPro" id="IPR004358">
    <property type="entry name" value="Sig_transdc_His_kin-like_C"/>
</dbReference>
<feature type="transmembrane region" description="Helical" evidence="7">
    <location>
        <begin position="28"/>
        <end position="45"/>
    </location>
</feature>
<dbReference type="PROSITE" id="PS50109">
    <property type="entry name" value="HIS_KIN"/>
    <property type="match status" value="1"/>
</dbReference>
<feature type="domain" description="PAS" evidence="10">
    <location>
        <begin position="271"/>
        <end position="341"/>
    </location>
</feature>
<dbReference type="eggNOG" id="COG4191">
    <property type="taxonomic scope" value="Bacteria"/>
</dbReference>
<dbReference type="SMART" id="SM00388">
    <property type="entry name" value="HisKA"/>
    <property type="match status" value="1"/>
</dbReference>
<evidence type="ECO:0000313" key="13">
    <source>
        <dbReference type="Proteomes" id="UP000002696"/>
    </source>
</evidence>
<dbReference type="InterPro" id="IPR036097">
    <property type="entry name" value="HisK_dim/P_sf"/>
</dbReference>
<evidence type="ECO:0000259" key="10">
    <source>
        <dbReference type="PROSITE" id="PS50112"/>
    </source>
</evidence>
<dbReference type="Pfam" id="PF00072">
    <property type="entry name" value="Response_reg"/>
    <property type="match status" value="1"/>
</dbReference>
<dbReference type="Gene3D" id="3.30.565.10">
    <property type="entry name" value="Histidine kinase-like ATPase, C-terminal domain"/>
    <property type="match status" value="1"/>
</dbReference>
<dbReference type="SUPFAM" id="SSF52172">
    <property type="entry name" value="CheY-like"/>
    <property type="match status" value="1"/>
</dbReference>
<dbReference type="PANTHER" id="PTHR43304">
    <property type="entry name" value="PHYTOCHROME-LIKE PROTEIN CPH1"/>
    <property type="match status" value="1"/>
</dbReference>
<evidence type="ECO:0000259" key="11">
    <source>
        <dbReference type="PROSITE" id="PS50113"/>
    </source>
</evidence>
<dbReference type="NCBIfam" id="TIGR00229">
    <property type="entry name" value="sensory_box"/>
    <property type="match status" value="4"/>
</dbReference>
<dbReference type="eggNOG" id="COG0784">
    <property type="taxonomic scope" value="Bacteria"/>
</dbReference>
<dbReference type="STRING" id="633149.Bresu_0972"/>
<dbReference type="InterPro" id="IPR000014">
    <property type="entry name" value="PAS"/>
</dbReference>
<feature type="transmembrane region" description="Helical" evidence="7">
    <location>
        <begin position="52"/>
        <end position="72"/>
    </location>
</feature>
<dbReference type="CDD" id="cd00082">
    <property type="entry name" value="HisKA"/>
    <property type="match status" value="1"/>
</dbReference>
<dbReference type="Gene3D" id="3.30.450.20">
    <property type="entry name" value="PAS domain"/>
    <property type="match status" value="4"/>
</dbReference>
<dbReference type="InterPro" id="IPR035965">
    <property type="entry name" value="PAS-like_dom_sf"/>
</dbReference>
<dbReference type="EC" id="2.7.13.3" evidence="2"/>
<dbReference type="PROSITE" id="PS50110">
    <property type="entry name" value="RESPONSE_REGULATORY"/>
    <property type="match status" value="1"/>
</dbReference>
<dbReference type="BioCyc" id="BSUB633149:G1GM8-972-MONOMER"/>
<dbReference type="InterPro" id="IPR005467">
    <property type="entry name" value="His_kinase_dom"/>
</dbReference>
<evidence type="ECO:0000256" key="7">
    <source>
        <dbReference type="SAM" id="Phobius"/>
    </source>
</evidence>
<evidence type="ECO:0000259" key="8">
    <source>
        <dbReference type="PROSITE" id="PS50109"/>
    </source>
</evidence>
<dbReference type="OrthoDB" id="7284568at2"/>
<dbReference type="FunFam" id="3.30.450.20:FF:000099">
    <property type="entry name" value="Sensory box sensor histidine kinase"/>
    <property type="match status" value="1"/>
</dbReference>
<dbReference type="InterPro" id="IPR003661">
    <property type="entry name" value="HisK_dim/P_dom"/>
</dbReference>
<keyword evidence="5 12" id="KW-0418">Kinase</keyword>
<feature type="domain" description="PAS" evidence="10">
    <location>
        <begin position="145"/>
        <end position="215"/>
    </location>
</feature>
<dbReference type="InterPro" id="IPR003018">
    <property type="entry name" value="GAF"/>
</dbReference>
<dbReference type="Gene3D" id="3.40.50.2300">
    <property type="match status" value="1"/>
</dbReference>
<dbReference type="eggNOG" id="COG2203">
    <property type="taxonomic scope" value="Bacteria"/>
</dbReference>
<keyword evidence="7" id="KW-1133">Transmembrane helix</keyword>
<feature type="domain" description="PAC" evidence="11">
    <location>
        <begin position="344"/>
        <end position="396"/>
    </location>
</feature>
<feature type="domain" description="PAC" evidence="11">
    <location>
        <begin position="218"/>
        <end position="270"/>
    </location>
</feature>
<dbReference type="InParanoid" id="D9QN84"/>
<dbReference type="GO" id="GO:0000155">
    <property type="term" value="F:phosphorelay sensor kinase activity"/>
    <property type="evidence" value="ECO:0007669"/>
    <property type="project" value="InterPro"/>
</dbReference>
<evidence type="ECO:0000256" key="5">
    <source>
        <dbReference type="ARBA" id="ARBA00022777"/>
    </source>
</evidence>
<dbReference type="InterPro" id="IPR052162">
    <property type="entry name" value="Sensor_kinase/Photoreceptor"/>
</dbReference>
<dbReference type="PRINTS" id="PR00344">
    <property type="entry name" value="BCTRLSENSOR"/>
</dbReference>
<evidence type="ECO:0000256" key="2">
    <source>
        <dbReference type="ARBA" id="ARBA00012438"/>
    </source>
</evidence>
<sequence length="1216" mass="131281">MGVAGGTGRGWQPEAMIARLARVGARPWWQAVLLGLGFAATGLTLRWAGRAFYGEVTGFMILLPAVILAGLAGGRIAGVAAVLGCLFGGWIIAGPDAVGVGIASRMGQVATFNFVVVGLFATLVGAALRKTLARLDRTVADLGHSEARFRTAIDAVRGILWTNTADGRMEGDQPGWAALTGQSREDYQGYGWSNALHPDDVRPSLEAWNQAVAARTVFEFEHRVKTEAGVYRTFAVRAVPTLDASGDLVEWVGVHTDVTDARAADAALRRNEAELKAMVDQAAAGIAKVGLDGRVVSANARFAELLGLTEQSIIGVSTGDASHPDDVEATLNLLSDVLSGGDGSQIEKRYIRPDGAIVWALTSLRALLDDSGKPDGFIAVAVDITDAKAAEVALRESEERFRLMADTAPSPVWLTNAAGEVEFVNAALVSFYGKPADSFLGLAWKASVHPDDIDGVNAIQAEARLDFSPYGFEGRFLRHDGVWRWMRVSVNPRFDGSGAFQGYVGLSFDVTETREALDALARQERRQRFLLELADGVRELEDPQGIMDHVQSVLGRMLGVSRVGYGELSEDRLTATHMPDWVEGVPSAAGTFRLSEFGGGLEPDLQLGRTVVVRDVATDGRTASSRAAFDALSVGSLIVVPLFRGGDMRAFLQIHCRTPREWTPEEIALIEDVAERTWSDVERARAELEVRDSEARFRAVADTAPVLIWVTQRDRTRSFVNQAYVDYMGGDYETVRTADWRSYIHPEDQARLVEESVAGEATRQPFALEARYRHHSGEYRWLRSFSRPRLTLHGDIIGFVGVAFDVTDARRVEQDLKRINELLEDRVGEALAEKAKAEADLMHAQRMEAVGRLTGGVAHDFNNLLTVVIGALDLILKSPDDAARRQKFGEAALSAARRGERLTHQLLAFSRRQALRPEAIDINALIRESDPLLRRAVGEAVSYRLKLKRGGARVIVDPAQFEAALLNLIVNARDAVAERAAPDGGTITVQTQACDVEAGHVTELAAGHYVCITVSDTGVGMAAETLRRVFEPFFTTKSVGKGTGLGLSQVYGFARQSGGGVRIESTVGQGTQITLYLPPLAAEEAVTAVPVPPQADISGQSLLLVEDDTSVAVIAVDLLGGMGLEVEAVETGPDALAALARRRFDIMLSDVVMPGGMTGFELARQAADQYPGMRIVLTSGYAGDDVDAALAEAPWPFIRKPYSGEQLAAALGRQER</sequence>
<dbReference type="Gene3D" id="3.30.450.40">
    <property type="match status" value="1"/>
</dbReference>
<dbReference type="SMART" id="SM00091">
    <property type="entry name" value="PAS"/>
    <property type="match status" value="4"/>
</dbReference>
<dbReference type="SUPFAM" id="SSF47384">
    <property type="entry name" value="Homodimeric domain of signal transducing histidine kinase"/>
    <property type="match status" value="1"/>
</dbReference>
<dbReference type="InterPro" id="IPR001610">
    <property type="entry name" value="PAC"/>
</dbReference>
<dbReference type="eggNOG" id="COG2202">
    <property type="taxonomic scope" value="Bacteria"/>
</dbReference>
<evidence type="ECO:0000313" key="12">
    <source>
        <dbReference type="EMBL" id="ADL00285.1"/>
    </source>
</evidence>
<dbReference type="SUPFAM" id="SSF55781">
    <property type="entry name" value="GAF domain-like"/>
    <property type="match status" value="1"/>
</dbReference>
<feature type="modified residue" description="4-aspartylphosphate" evidence="6">
    <location>
        <position position="1150"/>
    </location>
</feature>
<feature type="transmembrane region" description="Helical" evidence="7">
    <location>
        <begin position="78"/>
        <end position="98"/>
    </location>
</feature>
<evidence type="ECO:0000256" key="3">
    <source>
        <dbReference type="ARBA" id="ARBA00022553"/>
    </source>
</evidence>
<dbReference type="InterPro" id="IPR036890">
    <property type="entry name" value="HATPase_C_sf"/>
</dbReference>
<evidence type="ECO:0000256" key="1">
    <source>
        <dbReference type="ARBA" id="ARBA00000085"/>
    </source>
</evidence>
<gene>
    <name evidence="12" type="ordered locus">Bresu_0972</name>
</gene>
<dbReference type="InterPro" id="IPR029016">
    <property type="entry name" value="GAF-like_dom_sf"/>
</dbReference>
<dbReference type="InterPro" id="IPR013655">
    <property type="entry name" value="PAS_fold_3"/>
</dbReference>
<dbReference type="Pfam" id="PF08448">
    <property type="entry name" value="PAS_4"/>
    <property type="match status" value="1"/>
</dbReference>
<feature type="domain" description="Histidine kinase" evidence="8">
    <location>
        <begin position="856"/>
        <end position="1081"/>
    </location>
</feature>
<dbReference type="Pfam" id="PF01590">
    <property type="entry name" value="GAF"/>
    <property type="match status" value="1"/>
</dbReference>
<dbReference type="Pfam" id="PF00512">
    <property type="entry name" value="HisKA"/>
    <property type="match status" value="1"/>
</dbReference>
<dbReference type="PROSITE" id="PS50113">
    <property type="entry name" value="PAC"/>
    <property type="match status" value="4"/>
</dbReference>
<keyword evidence="13" id="KW-1185">Reference proteome</keyword>
<protein>
    <recommendedName>
        <fullName evidence="2">histidine kinase</fullName>
        <ecNumber evidence="2">2.7.13.3</ecNumber>
    </recommendedName>
</protein>
<reference evidence="13" key="1">
    <citation type="journal article" date="2011" name="J. Bacteriol.">
        <title>Genome sequences of eight morphologically diverse alphaproteobacteria.</title>
        <authorList>
            <consortium name="US DOE Joint Genome Institute"/>
            <person name="Brown P.J."/>
            <person name="Kysela D.T."/>
            <person name="Buechlein A."/>
            <person name="Hemmerich C."/>
            <person name="Brun Y.V."/>
        </authorList>
    </citation>
    <scope>NUCLEOTIDE SEQUENCE [LARGE SCALE GENOMIC DNA]</scope>
    <source>
        <strain evidence="13">ATCC 15264 / DSM 4735 / LMG 14903 / NBRC 16000 / CB 81</strain>
    </source>
</reference>
<dbReference type="Pfam" id="PF02518">
    <property type="entry name" value="HATPase_c"/>
    <property type="match status" value="1"/>
</dbReference>
<feature type="transmembrane region" description="Helical" evidence="7">
    <location>
        <begin position="110"/>
        <end position="128"/>
    </location>
</feature>
<dbReference type="EMBL" id="CP002102">
    <property type="protein sequence ID" value="ADL00285.1"/>
    <property type="molecule type" value="Genomic_DNA"/>
</dbReference>
<keyword evidence="7" id="KW-0812">Transmembrane</keyword>
<keyword evidence="7" id="KW-0472">Membrane</keyword>
<dbReference type="InterPro" id="IPR013656">
    <property type="entry name" value="PAS_4"/>
</dbReference>
<dbReference type="CDD" id="cd00130">
    <property type="entry name" value="PAS"/>
    <property type="match status" value="4"/>
</dbReference>
<dbReference type="KEGG" id="bsb:Bresu_0972"/>
<dbReference type="PANTHER" id="PTHR43304:SF1">
    <property type="entry name" value="PAC DOMAIN-CONTAINING PROTEIN"/>
    <property type="match status" value="1"/>
</dbReference>
<feature type="domain" description="PAC" evidence="11">
    <location>
        <begin position="766"/>
        <end position="818"/>
    </location>
</feature>
<dbReference type="AlphaFoldDB" id="D9QN84"/>
<dbReference type="InterPro" id="IPR001789">
    <property type="entry name" value="Sig_transdc_resp-reg_receiver"/>
</dbReference>
<evidence type="ECO:0000259" key="9">
    <source>
        <dbReference type="PROSITE" id="PS50110"/>
    </source>
</evidence>
<evidence type="ECO:0000256" key="4">
    <source>
        <dbReference type="ARBA" id="ARBA00022679"/>
    </source>
</evidence>
<feature type="domain" description="Response regulatory" evidence="9">
    <location>
        <begin position="1101"/>
        <end position="1215"/>
    </location>
</feature>
<dbReference type="SMART" id="SM00086">
    <property type="entry name" value="PAC"/>
    <property type="match status" value="4"/>
</dbReference>
<dbReference type="SMART" id="SM00387">
    <property type="entry name" value="HATPase_c"/>
    <property type="match status" value="1"/>
</dbReference>